<organism evidence="1 2">
    <name type="scientific">Micrococcus lylae</name>
    <dbReference type="NCBI Taxonomy" id="1273"/>
    <lineage>
        <taxon>Bacteria</taxon>
        <taxon>Bacillati</taxon>
        <taxon>Actinomycetota</taxon>
        <taxon>Actinomycetes</taxon>
        <taxon>Micrococcales</taxon>
        <taxon>Micrococcaceae</taxon>
        <taxon>Micrococcus</taxon>
    </lineage>
</organism>
<evidence type="ECO:0000313" key="2">
    <source>
        <dbReference type="Proteomes" id="UP000196230"/>
    </source>
</evidence>
<dbReference type="Gene3D" id="1.20.58.220">
    <property type="entry name" value="Phosphate transport system protein phou homolog 2, domain 2"/>
    <property type="match status" value="1"/>
</dbReference>
<name>A0A1R4ISR0_9MICC</name>
<dbReference type="EMBL" id="FUKP01000024">
    <property type="protein sequence ID" value="SJN22333.1"/>
    <property type="molecule type" value="Genomic_DNA"/>
</dbReference>
<protein>
    <submittedName>
        <fullName evidence="1">Putative Pit accessory protein</fullName>
    </submittedName>
</protein>
<gene>
    <name evidence="1" type="ORF">FM125_04060</name>
</gene>
<dbReference type="Proteomes" id="UP000196230">
    <property type="component" value="Unassembled WGS sequence"/>
</dbReference>
<dbReference type="AlphaFoldDB" id="A0A1R4ISR0"/>
<evidence type="ECO:0000313" key="1">
    <source>
        <dbReference type="EMBL" id="SJN22333.1"/>
    </source>
</evidence>
<sequence length="208" mass="23116">MAQRRTWLTTRDTPALIHMADLAGALGRSVHVVAQSPVSEGSSRDAVDRDLANLDASASASLMAFLTALRSAYVTPLPREDLYLLASGIHHAVQRVVTAGFLVHHGRMDDLPAEALDMLETIGRQSELLTDATEQLRDLDALEETWIQLTRASRRTDRVLVQWLASFGEDLLQREFNRRREVAWALQSAIEALRDVNTHLGAVLVRES</sequence>
<dbReference type="RefSeq" id="WP_087133721.1">
    <property type="nucleotide sequence ID" value="NZ_FUKP01000024.1"/>
</dbReference>
<reference evidence="1 2" key="1">
    <citation type="submission" date="2017-02" db="EMBL/GenBank/DDBJ databases">
        <authorList>
            <person name="Peterson S.W."/>
        </authorList>
    </citation>
    <scope>NUCLEOTIDE SEQUENCE [LARGE SCALE GENOMIC DNA]</scope>
    <source>
        <strain evidence="1 2">2B3F</strain>
    </source>
</reference>
<accession>A0A1R4ISR0</accession>
<dbReference type="InterPro" id="IPR038078">
    <property type="entry name" value="PhoU-like_sf"/>
</dbReference>
<proteinExistence type="predicted"/>